<evidence type="ECO:0000313" key="1">
    <source>
        <dbReference type="EMBL" id="KAI5080305.1"/>
    </source>
</evidence>
<keyword evidence="2" id="KW-1185">Reference proteome</keyword>
<dbReference type="AlphaFoldDB" id="A0A9D4ZPG0"/>
<organism evidence="1 2">
    <name type="scientific">Adiantum capillus-veneris</name>
    <name type="common">Maidenhair fern</name>
    <dbReference type="NCBI Taxonomy" id="13818"/>
    <lineage>
        <taxon>Eukaryota</taxon>
        <taxon>Viridiplantae</taxon>
        <taxon>Streptophyta</taxon>
        <taxon>Embryophyta</taxon>
        <taxon>Tracheophyta</taxon>
        <taxon>Polypodiopsida</taxon>
        <taxon>Polypodiidae</taxon>
        <taxon>Polypodiales</taxon>
        <taxon>Pteridineae</taxon>
        <taxon>Pteridaceae</taxon>
        <taxon>Vittarioideae</taxon>
        <taxon>Adiantum</taxon>
    </lineage>
</organism>
<sequence>MGLLPLATIDVDDYEQSDDSPDVYAKYNVKFIGEQLLSHDEECIFDIPDANFHDLCDLDYVTIHKGSNGYEIESESNLGEDKESLSEMHDTRSGDVYNLDVSALRKVLVRAT</sequence>
<evidence type="ECO:0000313" key="2">
    <source>
        <dbReference type="Proteomes" id="UP000886520"/>
    </source>
</evidence>
<accession>A0A9D4ZPG0</accession>
<protein>
    <submittedName>
        <fullName evidence="1">Uncharacterized protein</fullName>
    </submittedName>
</protein>
<reference evidence="1 2" key="1">
    <citation type="submission" date="2021-01" db="EMBL/GenBank/DDBJ databases">
        <title>Adiantum capillus-veneris genome.</title>
        <authorList>
            <person name="Fang Y."/>
            <person name="Liao Q."/>
        </authorList>
    </citation>
    <scope>NUCLEOTIDE SEQUENCE [LARGE SCALE GENOMIC DNA]</scope>
    <source>
        <strain evidence="1">H3</strain>
        <tissue evidence="1">Leaf</tissue>
    </source>
</reference>
<proteinExistence type="predicted"/>
<dbReference type="EMBL" id="JABFUD020000005">
    <property type="protein sequence ID" value="KAI5080305.1"/>
    <property type="molecule type" value="Genomic_DNA"/>
</dbReference>
<comment type="caution">
    <text evidence="1">The sequence shown here is derived from an EMBL/GenBank/DDBJ whole genome shotgun (WGS) entry which is preliminary data.</text>
</comment>
<name>A0A9D4ZPG0_ADICA</name>
<gene>
    <name evidence="1" type="ORF">GOP47_0005784</name>
</gene>
<dbReference type="Proteomes" id="UP000886520">
    <property type="component" value="Chromosome 5"/>
</dbReference>